<dbReference type="PANTHER" id="PTHR33099:SF7">
    <property type="entry name" value="MYND-TYPE DOMAIN-CONTAINING PROTEIN"/>
    <property type="match status" value="1"/>
</dbReference>
<dbReference type="Proteomes" id="UP000077266">
    <property type="component" value="Unassembled WGS sequence"/>
</dbReference>
<dbReference type="AlphaFoldDB" id="A0A165HV59"/>
<evidence type="ECO:0000313" key="3">
    <source>
        <dbReference type="Proteomes" id="UP000077266"/>
    </source>
</evidence>
<evidence type="ECO:0000256" key="1">
    <source>
        <dbReference type="SAM" id="MobiDB-lite"/>
    </source>
</evidence>
<sequence length="477" mass="52213">MNDANISGSKRKHSEVEQDATAPSNPAVRVKTDADSSSASRPSASSEGAHAANSSAEVAEDGIPLVANPTKDIMGELEKALEMDLEFKGAFAWSKTYNDAPNPALRVDGLGTIGLPLGDYLAAGLAQICVSDAQNDVNSTTLDTARVHFDNPAWGAWIDALRQTVCLALGTGDPGLGAQAVLRSVVLRRPGATLLSSATTPNTFATMVVMLPGLYVGGSTVLTYRGETFRVDLGQSSLLCTNVVAWYNGVGLDSDTITSGHCLALLYDLVQPTGFVFAPPPEPFAVTKLRHILLSWKQREDGAGKPEKIMIILKKDYSLPYDYSRDAKPSKEPRLTAARLKGQGARVFRALDGLAQELGFRLGLCSLWHKVSGDRKGRWRSYAYDTSDDDSEIEMVGGRESDTEWNYFVDADGKELPCWLSPEDDEIIPHKWEEDLEFSDNFEHEIESRERVTYTYDRTVIVLWPENGPFQTGWRES</sequence>
<dbReference type="InParanoid" id="A0A165HV59"/>
<protein>
    <submittedName>
        <fullName evidence="2">Uncharacterized protein</fullName>
    </submittedName>
</protein>
<evidence type="ECO:0000313" key="2">
    <source>
        <dbReference type="EMBL" id="KZV92504.1"/>
    </source>
</evidence>
<organism evidence="2 3">
    <name type="scientific">Exidia glandulosa HHB12029</name>
    <dbReference type="NCBI Taxonomy" id="1314781"/>
    <lineage>
        <taxon>Eukaryota</taxon>
        <taxon>Fungi</taxon>
        <taxon>Dikarya</taxon>
        <taxon>Basidiomycota</taxon>
        <taxon>Agaricomycotina</taxon>
        <taxon>Agaricomycetes</taxon>
        <taxon>Auriculariales</taxon>
        <taxon>Exidiaceae</taxon>
        <taxon>Exidia</taxon>
    </lineage>
</organism>
<feature type="region of interest" description="Disordered" evidence="1">
    <location>
        <begin position="1"/>
        <end position="63"/>
    </location>
</feature>
<dbReference type="PANTHER" id="PTHR33099">
    <property type="entry name" value="FE2OG DIOXYGENASE DOMAIN-CONTAINING PROTEIN"/>
    <property type="match status" value="1"/>
</dbReference>
<keyword evidence="3" id="KW-1185">Reference proteome</keyword>
<proteinExistence type="predicted"/>
<name>A0A165HV59_EXIGL</name>
<gene>
    <name evidence="2" type="ORF">EXIGLDRAFT_718290</name>
</gene>
<accession>A0A165HV59</accession>
<dbReference type="EMBL" id="KV426007">
    <property type="protein sequence ID" value="KZV92504.1"/>
    <property type="molecule type" value="Genomic_DNA"/>
</dbReference>
<reference evidence="2 3" key="1">
    <citation type="journal article" date="2016" name="Mol. Biol. Evol.">
        <title>Comparative Genomics of Early-Diverging Mushroom-Forming Fungi Provides Insights into the Origins of Lignocellulose Decay Capabilities.</title>
        <authorList>
            <person name="Nagy L.G."/>
            <person name="Riley R."/>
            <person name="Tritt A."/>
            <person name="Adam C."/>
            <person name="Daum C."/>
            <person name="Floudas D."/>
            <person name="Sun H."/>
            <person name="Yadav J.S."/>
            <person name="Pangilinan J."/>
            <person name="Larsson K.H."/>
            <person name="Matsuura K."/>
            <person name="Barry K."/>
            <person name="Labutti K."/>
            <person name="Kuo R."/>
            <person name="Ohm R.A."/>
            <person name="Bhattacharya S.S."/>
            <person name="Shirouzu T."/>
            <person name="Yoshinaga Y."/>
            <person name="Martin F.M."/>
            <person name="Grigoriev I.V."/>
            <person name="Hibbett D.S."/>
        </authorList>
    </citation>
    <scope>NUCLEOTIDE SEQUENCE [LARGE SCALE GENOMIC DNA]</scope>
    <source>
        <strain evidence="2 3">HHB12029</strain>
    </source>
</reference>
<feature type="compositionally biased region" description="Low complexity" evidence="1">
    <location>
        <begin position="35"/>
        <end position="46"/>
    </location>
</feature>
<dbReference type="OrthoDB" id="124582at2759"/>